<dbReference type="OrthoDB" id="3750626at2759"/>
<sequence>MEQLPTELLLLIATRLFNPQQNADLCNFSLASRRLRGAAQNILIQAPKLQCQLAENVCSSTSLLVRTMIERPDLGSKIRHLSWNISRSTYLSEHMPRLALNTAGLVGRYGIVSNACKQFAAQSELDLSTWIDAIESGKEGTYIGACLAFVPCLKSLEVTVSNKQSRATLPVMDDFFDQNINTILEHLPAFQNLDSFATNLTPPWKIVRLPTLRHVQIGLHSPSIMLKYLPAAEGPRPALRNLVISVPNSLLSHEAKKWFWFEAHQQYITALLRCTQNLEHLALRVVLRDKWVRPTKKLQWDVLLEYVPPLPRLASLEIDLTEEENPNRLVSCISRRGAQVARLRVAPCKSLEQFPVLRRLVVPQGVIIDSTEDAEGKSLTNTRFPSTLQEIGIIDSTHLLDQWAHNVLWNRDSFLALKQLDLWCDQNTEPIARTEAASPRRKKLNRPLPIASGGQVYSRAPTTKECRVEEATTSEQFDALRVDRVWEELRESGIEVMMHGREERFDWRRR</sequence>
<dbReference type="Proteomes" id="UP000813461">
    <property type="component" value="Unassembled WGS sequence"/>
</dbReference>
<organism evidence="1 2">
    <name type="scientific">Paraphoma chrysanthemicola</name>
    <dbReference type="NCBI Taxonomy" id="798071"/>
    <lineage>
        <taxon>Eukaryota</taxon>
        <taxon>Fungi</taxon>
        <taxon>Dikarya</taxon>
        <taxon>Ascomycota</taxon>
        <taxon>Pezizomycotina</taxon>
        <taxon>Dothideomycetes</taxon>
        <taxon>Pleosporomycetidae</taxon>
        <taxon>Pleosporales</taxon>
        <taxon>Pleosporineae</taxon>
        <taxon>Phaeosphaeriaceae</taxon>
        <taxon>Paraphoma</taxon>
    </lineage>
</organism>
<dbReference type="EMBL" id="JAGMVJ010000004">
    <property type="protein sequence ID" value="KAH7091448.1"/>
    <property type="molecule type" value="Genomic_DNA"/>
</dbReference>
<protein>
    <recommendedName>
        <fullName evidence="3">F-box domain-containing protein</fullName>
    </recommendedName>
</protein>
<evidence type="ECO:0008006" key="3">
    <source>
        <dbReference type="Google" id="ProtNLM"/>
    </source>
</evidence>
<reference evidence="1" key="1">
    <citation type="journal article" date="2021" name="Nat. Commun.">
        <title>Genetic determinants of endophytism in the Arabidopsis root mycobiome.</title>
        <authorList>
            <person name="Mesny F."/>
            <person name="Miyauchi S."/>
            <person name="Thiergart T."/>
            <person name="Pickel B."/>
            <person name="Atanasova L."/>
            <person name="Karlsson M."/>
            <person name="Huettel B."/>
            <person name="Barry K.W."/>
            <person name="Haridas S."/>
            <person name="Chen C."/>
            <person name="Bauer D."/>
            <person name="Andreopoulos W."/>
            <person name="Pangilinan J."/>
            <person name="LaButti K."/>
            <person name="Riley R."/>
            <person name="Lipzen A."/>
            <person name="Clum A."/>
            <person name="Drula E."/>
            <person name="Henrissat B."/>
            <person name="Kohler A."/>
            <person name="Grigoriev I.V."/>
            <person name="Martin F.M."/>
            <person name="Hacquard S."/>
        </authorList>
    </citation>
    <scope>NUCLEOTIDE SEQUENCE</scope>
    <source>
        <strain evidence="1">MPI-SDFR-AT-0120</strain>
    </source>
</reference>
<keyword evidence="2" id="KW-1185">Reference proteome</keyword>
<evidence type="ECO:0000313" key="2">
    <source>
        <dbReference type="Proteomes" id="UP000813461"/>
    </source>
</evidence>
<name>A0A8K0RF75_9PLEO</name>
<proteinExistence type="predicted"/>
<gene>
    <name evidence="1" type="ORF">FB567DRAFT_274746</name>
</gene>
<accession>A0A8K0RF75</accession>
<evidence type="ECO:0000313" key="1">
    <source>
        <dbReference type="EMBL" id="KAH7091448.1"/>
    </source>
</evidence>
<dbReference type="AlphaFoldDB" id="A0A8K0RF75"/>
<comment type="caution">
    <text evidence="1">The sequence shown here is derived from an EMBL/GenBank/DDBJ whole genome shotgun (WGS) entry which is preliminary data.</text>
</comment>